<name>A0ABQ6JNE9_9MICO</name>
<evidence type="ECO:0000313" key="2">
    <source>
        <dbReference type="Proteomes" id="UP001157069"/>
    </source>
</evidence>
<comment type="caution">
    <text evidence="1">The sequence shown here is derived from an EMBL/GenBank/DDBJ whole genome shotgun (WGS) entry which is preliminary data.</text>
</comment>
<keyword evidence="2" id="KW-1185">Reference proteome</keyword>
<gene>
    <name evidence="1" type="ORF">GCM10025869_03450</name>
</gene>
<sequence length="52" mass="4563">MRGLGAGFAAGFGSVAPVAAALGAAALGAAAFGAARPAGFASGTTVVAAVDA</sequence>
<organism evidence="1 2">
    <name type="scientific">Homoserinibacter gongjuensis</name>
    <dbReference type="NCBI Taxonomy" id="1162968"/>
    <lineage>
        <taxon>Bacteria</taxon>
        <taxon>Bacillati</taxon>
        <taxon>Actinomycetota</taxon>
        <taxon>Actinomycetes</taxon>
        <taxon>Micrococcales</taxon>
        <taxon>Microbacteriaceae</taxon>
        <taxon>Homoserinibacter</taxon>
    </lineage>
</organism>
<evidence type="ECO:0000313" key="1">
    <source>
        <dbReference type="EMBL" id="GMA89816.1"/>
    </source>
</evidence>
<dbReference type="Proteomes" id="UP001157069">
    <property type="component" value="Unassembled WGS sequence"/>
</dbReference>
<proteinExistence type="predicted"/>
<reference evidence="2" key="1">
    <citation type="journal article" date="2019" name="Int. J. Syst. Evol. Microbiol.">
        <title>The Global Catalogue of Microorganisms (GCM) 10K type strain sequencing project: providing services to taxonomists for standard genome sequencing and annotation.</title>
        <authorList>
            <consortium name="The Broad Institute Genomics Platform"/>
            <consortium name="The Broad Institute Genome Sequencing Center for Infectious Disease"/>
            <person name="Wu L."/>
            <person name="Ma J."/>
        </authorList>
    </citation>
    <scope>NUCLEOTIDE SEQUENCE [LARGE SCALE GENOMIC DNA]</scope>
    <source>
        <strain evidence="2">NBRC 108755</strain>
    </source>
</reference>
<protein>
    <submittedName>
        <fullName evidence="1">Uncharacterized protein</fullName>
    </submittedName>
</protein>
<dbReference type="EMBL" id="BSVA01000001">
    <property type="protein sequence ID" value="GMA89816.1"/>
    <property type="molecule type" value="Genomic_DNA"/>
</dbReference>
<accession>A0ABQ6JNE9</accession>